<keyword evidence="3" id="KW-1185">Reference proteome</keyword>
<dbReference type="PATRIC" id="fig|121290.4.peg.3241"/>
<dbReference type="RefSeq" id="WP_198151064.1">
    <property type="nucleotide sequence ID" value="NZ_LMTR01000040.1"/>
</dbReference>
<dbReference type="Gene3D" id="3.30.70.2970">
    <property type="entry name" value="Protein of unknown function (DUF541), domain 2"/>
    <property type="match status" value="1"/>
</dbReference>
<dbReference type="InterPro" id="IPR007497">
    <property type="entry name" value="SIMPL/DUF541"/>
</dbReference>
<evidence type="ECO:0000313" key="2">
    <source>
        <dbReference type="EMBL" id="KWT70071.1"/>
    </source>
</evidence>
<dbReference type="AlphaFoldDB" id="A0A109BJP6"/>
<protein>
    <submittedName>
        <fullName evidence="2">Outer membrane protein</fullName>
    </submittedName>
</protein>
<dbReference type="PANTHER" id="PTHR34387">
    <property type="entry name" value="SLR1258 PROTEIN"/>
    <property type="match status" value="1"/>
</dbReference>
<dbReference type="STRING" id="121290.APY04_1280"/>
<gene>
    <name evidence="2" type="ORF">APY04_1280</name>
</gene>
<proteinExistence type="predicted"/>
<evidence type="ECO:0000256" key="1">
    <source>
        <dbReference type="SAM" id="MobiDB-lite"/>
    </source>
</evidence>
<dbReference type="EMBL" id="LMTR01000040">
    <property type="protein sequence ID" value="KWT70071.1"/>
    <property type="molecule type" value="Genomic_DNA"/>
</dbReference>
<organism evidence="2 3">
    <name type="scientific">Hyphomicrobium sulfonivorans</name>
    <dbReference type="NCBI Taxonomy" id="121290"/>
    <lineage>
        <taxon>Bacteria</taxon>
        <taxon>Pseudomonadati</taxon>
        <taxon>Pseudomonadota</taxon>
        <taxon>Alphaproteobacteria</taxon>
        <taxon>Hyphomicrobiales</taxon>
        <taxon>Hyphomicrobiaceae</taxon>
        <taxon>Hyphomicrobium</taxon>
    </lineage>
</organism>
<dbReference type="InterPro" id="IPR052022">
    <property type="entry name" value="26kDa_periplasmic_antigen"/>
</dbReference>
<dbReference type="Pfam" id="PF04402">
    <property type="entry name" value="SIMPL"/>
    <property type="match status" value="1"/>
</dbReference>
<sequence>MATVSFSCVVTDLEAIESVLTGVVSSGANRLTAIEFLTSNLQAARIEARRRAVLVAQEKANFYCEALGARLGEVVNISEGDFDASPRQSEHGQSTAATADSDEKLGTFSPSSIPVGATVNLQFRLL</sequence>
<evidence type="ECO:0000313" key="3">
    <source>
        <dbReference type="Proteomes" id="UP000059074"/>
    </source>
</evidence>
<dbReference type="PANTHER" id="PTHR34387:SF1">
    <property type="entry name" value="PERIPLASMIC IMMUNOGENIC PROTEIN"/>
    <property type="match status" value="1"/>
</dbReference>
<comment type="caution">
    <text evidence="2">The sequence shown here is derived from an EMBL/GenBank/DDBJ whole genome shotgun (WGS) entry which is preliminary data.</text>
</comment>
<name>A0A109BJP6_HYPSL</name>
<dbReference type="GO" id="GO:0006974">
    <property type="term" value="P:DNA damage response"/>
    <property type="evidence" value="ECO:0007669"/>
    <property type="project" value="TreeGrafter"/>
</dbReference>
<dbReference type="Gene3D" id="3.30.110.170">
    <property type="entry name" value="Protein of unknown function (DUF541), domain 1"/>
    <property type="match status" value="1"/>
</dbReference>
<dbReference type="Proteomes" id="UP000059074">
    <property type="component" value="Unassembled WGS sequence"/>
</dbReference>
<reference evidence="2 3" key="1">
    <citation type="submission" date="2015-10" db="EMBL/GenBank/DDBJ databases">
        <title>Transcriptomic analysis of a linuron degrading triple-species bacterial consortium.</title>
        <authorList>
            <person name="Albers P."/>
        </authorList>
    </citation>
    <scope>NUCLEOTIDE SEQUENCE [LARGE SCALE GENOMIC DNA]</scope>
    <source>
        <strain evidence="2 3">WDL6</strain>
    </source>
</reference>
<accession>A0A109BJP6</accession>
<feature type="region of interest" description="Disordered" evidence="1">
    <location>
        <begin position="82"/>
        <end position="109"/>
    </location>
</feature>